<dbReference type="RefSeq" id="WP_257497868.1">
    <property type="nucleotide sequence ID" value="NZ_JANKBI010000015.1"/>
</dbReference>
<keyword evidence="1" id="KW-0175">Coiled coil</keyword>
<dbReference type="Proteomes" id="UP000245412">
    <property type="component" value="Unassembled WGS sequence"/>
</dbReference>
<feature type="coiled-coil region" evidence="1">
    <location>
        <begin position="21"/>
        <end position="88"/>
    </location>
</feature>
<evidence type="ECO:0008006" key="4">
    <source>
        <dbReference type="Google" id="ProtNLM"/>
    </source>
</evidence>
<dbReference type="EMBL" id="QGGY01000015">
    <property type="protein sequence ID" value="PWJ72930.1"/>
    <property type="molecule type" value="Genomic_DNA"/>
</dbReference>
<evidence type="ECO:0000313" key="3">
    <source>
        <dbReference type="Proteomes" id="UP000245412"/>
    </source>
</evidence>
<name>A0AB73SZT6_9FIRM</name>
<evidence type="ECO:0000313" key="2">
    <source>
        <dbReference type="EMBL" id="PWJ72930.1"/>
    </source>
</evidence>
<keyword evidence="3" id="KW-1185">Reference proteome</keyword>
<comment type="caution">
    <text evidence="2">The sequence shown here is derived from an EMBL/GenBank/DDBJ whole genome shotgun (WGS) entry which is preliminary data.</text>
</comment>
<evidence type="ECO:0000256" key="1">
    <source>
        <dbReference type="SAM" id="Coils"/>
    </source>
</evidence>
<reference evidence="2 3" key="1">
    <citation type="submission" date="2018-05" db="EMBL/GenBank/DDBJ databases">
        <authorList>
            <person name="Goeker M."/>
            <person name="Huntemann M."/>
            <person name="Clum A."/>
            <person name="Pillay M."/>
            <person name="Palaniappan K."/>
            <person name="Varghese N."/>
            <person name="Mikhailova N."/>
            <person name="Stamatis D."/>
            <person name="Reddy T."/>
            <person name="Daum C."/>
            <person name="Shapiro N."/>
            <person name="Ivanova N."/>
            <person name="Kyrpides N."/>
            <person name="Woyke T."/>
        </authorList>
    </citation>
    <scope>NUCLEOTIDE SEQUENCE [LARGE SCALE GENOMIC DNA]</scope>
    <source>
        <strain evidence="2 3">DSM 26524</strain>
    </source>
</reference>
<dbReference type="SUPFAM" id="SSF88659">
    <property type="entry name" value="Sigma3 and sigma4 domains of RNA polymerase sigma factors"/>
    <property type="match status" value="1"/>
</dbReference>
<dbReference type="AlphaFoldDB" id="A0AB73SZT6"/>
<gene>
    <name evidence="2" type="ORF">C7383_11586</name>
</gene>
<organism evidence="2 3">
    <name type="scientific">Murimonas intestini</name>
    <dbReference type="NCBI Taxonomy" id="1337051"/>
    <lineage>
        <taxon>Bacteria</taxon>
        <taxon>Bacillati</taxon>
        <taxon>Bacillota</taxon>
        <taxon>Clostridia</taxon>
        <taxon>Lachnospirales</taxon>
        <taxon>Lachnospiraceae</taxon>
        <taxon>Murimonas</taxon>
    </lineage>
</organism>
<protein>
    <recommendedName>
        <fullName evidence="4">DUF1492 domain-containing protein</fullName>
    </recommendedName>
</protein>
<dbReference type="InterPro" id="IPR013324">
    <property type="entry name" value="RNA_pol_sigma_r3/r4-like"/>
</dbReference>
<accession>A0AB73SZT6</accession>
<sequence length="142" mass="17047">MIEKEDMRKENEKKKEYLNGYRDAIRAEKAIEEEIQQLRLDKMCPSVTQDGMPHGTGCSDLSGYAAKVDEMMEELRQQMNQRIDLRREIVHKIEEMGDETEKLVLRYRYIHLLKWEEIALRMDYSWRGIHKVHGRALKNFNF</sequence>
<proteinExistence type="predicted"/>